<proteinExistence type="predicted"/>
<evidence type="ECO:0000256" key="1">
    <source>
        <dbReference type="SAM" id="MobiDB-lite"/>
    </source>
</evidence>
<feature type="region of interest" description="Disordered" evidence="1">
    <location>
        <begin position="478"/>
        <end position="500"/>
    </location>
</feature>
<accession>A0A9P8N5R4</accession>
<dbReference type="PANTHER" id="PTHR24216:SF65">
    <property type="entry name" value="PAXILLIN-LIKE PROTEIN 1"/>
    <property type="match status" value="1"/>
</dbReference>
<feature type="compositionally biased region" description="Polar residues" evidence="1">
    <location>
        <begin position="1053"/>
        <end position="1062"/>
    </location>
</feature>
<feature type="region of interest" description="Disordered" evidence="1">
    <location>
        <begin position="330"/>
        <end position="453"/>
    </location>
</feature>
<organism evidence="3 4">
    <name type="scientific">Hirsutella rhossiliensis</name>
    <dbReference type="NCBI Taxonomy" id="111463"/>
    <lineage>
        <taxon>Eukaryota</taxon>
        <taxon>Fungi</taxon>
        <taxon>Dikarya</taxon>
        <taxon>Ascomycota</taxon>
        <taxon>Pezizomycotina</taxon>
        <taxon>Sordariomycetes</taxon>
        <taxon>Hypocreomycetidae</taxon>
        <taxon>Hypocreales</taxon>
        <taxon>Ophiocordycipitaceae</taxon>
        <taxon>Hirsutella</taxon>
    </lineage>
</organism>
<feature type="compositionally biased region" description="Low complexity" evidence="1">
    <location>
        <begin position="1063"/>
        <end position="1115"/>
    </location>
</feature>
<feature type="chain" id="PRO_5040390904" evidence="2">
    <location>
        <begin position="19"/>
        <end position="1138"/>
    </location>
</feature>
<feature type="region of interest" description="Disordered" evidence="1">
    <location>
        <begin position="91"/>
        <end position="110"/>
    </location>
</feature>
<evidence type="ECO:0000256" key="2">
    <source>
        <dbReference type="SAM" id="SignalP"/>
    </source>
</evidence>
<feature type="compositionally biased region" description="Low complexity" evidence="1">
    <location>
        <begin position="339"/>
        <end position="361"/>
    </location>
</feature>
<dbReference type="RefSeq" id="XP_044724953.1">
    <property type="nucleotide sequence ID" value="XM_044858553.1"/>
</dbReference>
<dbReference type="OrthoDB" id="4928226at2759"/>
<dbReference type="GeneID" id="68349211"/>
<feature type="region of interest" description="Disordered" evidence="1">
    <location>
        <begin position="815"/>
        <end position="1115"/>
    </location>
</feature>
<gene>
    <name evidence="3" type="ORF">HRG_00082</name>
</gene>
<keyword evidence="4" id="KW-1185">Reference proteome</keyword>
<evidence type="ECO:0000313" key="3">
    <source>
        <dbReference type="EMBL" id="KAH0967440.1"/>
    </source>
</evidence>
<feature type="compositionally biased region" description="Low complexity" evidence="1">
    <location>
        <begin position="935"/>
        <end position="993"/>
    </location>
</feature>
<feature type="signal peptide" evidence="2">
    <location>
        <begin position="1"/>
        <end position="18"/>
    </location>
</feature>
<feature type="compositionally biased region" description="Basic and acidic residues" evidence="1">
    <location>
        <begin position="98"/>
        <end position="110"/>
    </location>
</feature>
<evidence type="ECO:0000313" key="4">
    <source>
        <dbReference type="Proteomes" id="UP000824596"/>
    </source>
</evidence>
<protein>
    <submittedName>
        <fullName evidence="3">Uncharacterized protein</fullName>
    </submittedName>
</protein>
<dbReference type="EMBL" id="JAIZPD010000001">
    <property type="protein sequence ID" value="KAH0967440.1"/>
    <property type="molecule type" value="Genomic_DNA"/>
</dbReference>
<feature type="compositionally biased region" description="Low complexity" evidence="1">
    <location>
        <begin position="864"/>
        <end position="904"/>
    </location>
</feature>
<feature type="compositionally biased region" description="Polar residues" evidence="1">
    <location>
        <begin position="1002"/>
        <end position="1027"/>
    </location>
</feature>
<feature type="compositionally biased region" description="Polar residues" evidence="1">
    <location>
        <begin position="362"/>
        <end position="386"/>
    </location>
</feature>
<dbReference type="AlphaFoldDB" id="A0A9P8N5R4"/>
<feature type="compositionally biased region" description="Low complexity" evidence="1">
    <location>
        <begin position="387"/>
        <end position="422"/>
    </location>
</feature>
<comment type="caution">
    <text evidence="3">The sequence shown here is derived from an EMBL/GenBank/DDBJ whole genome shotgun (WGS) entry which is preliminary data.</text>
</comment>
<feature type="compositionally biased region" description="Polar residues" evidence="1">
    <location>
        <begin position="823"/>
        <end position="835"/>
    </location>
</feature>
<dbReference type="Proteomes" id="UP000824596">
    <property type="component" value="Unassembled WGS sequence"/>
</dbReference>
<reference evidence="3" key="1">
    <citation type="submission" date="2021-09" db="EMBL/GenBank/DDBJ databases">
        <title>A high-quality genome of the endoparasitic fungus Hirsutella rhossiliensis with a comparison of Hirsutella genomes reveals transposable elements contributing to genome size variation.</title>
        <authorList>
            <person name="Lin R."/>
            <person name="Jiao Y."/>
            <person name="Sun X."/>
            <person name="Ling J."/>
            <person name="Xie B."/>
            <person name="Cheng X."/>
        </authorList>
    </citation>
    <scope>NUCLEOTIDE SEQUENCE</scope>
    <source>
        <strain evidence="3">HR02</strain>
    </source>
</reference>
<feature type="region of interest" description="Disordered" evidence="1">
    <location>
        <begin position="713"/>
        <end position="748"/>
    </location>
</feature>
<sequence length="1138" mass="115720">MKSNALLGVTALLGAASATPHPALSSRTDSASTGNGFFNVPQAFPKLRDSGWAYHDLDGCYEPVFKKVHYQNKPKMHQFCQGVLSTGDNNKGDMSFLEQDHSDPNKQPDLRDEYEKRCAKYSLTVARVCRNILNMDGVKSSNSKCLAALQENKDAHRICVRVGIENNFEGTGDMLVKDCFDNKFELYAACRELPGTPQITIPKSCTHTPCYDAAARIFGDNLCKTKPQPGDLFVKSATALCGALDMDRVCECHKPEKPFDACERIGCYPELRKATADVTLWCQDAVKKGEVQKATEATNYGLGQCEAKNRESWRSDVIAACACVLPTEDKPAGVPQSNTPSSSSTAGPLTSSTPVSKGSSSADAKTTDQVSKNSATDTQTSGSTIHTTASPSGSPSSTAFPSSASQSPSPVTSAITSTSDKSTASDKHTDAQSTHISGTAAGGHGGADASKSVSQGTSHFATASVAFATPVAGGKSVDAHASAGASAGGHGGVDASKSVSQGTSQTGSAIVASSTAIAEGKPVSKGDVEELLHFLNKKLKFKIIAGFFVIDDLDSIPENIRAVYVTVSVRLILHINKGPDKFSFEICEPQEQGRVITKYETHLIYGVGIWVAPAGLISGHDASSGSPVIGADSVSGPASSAIDSGTFELLCNNGGFYTVVRFEQKKMLPSVPASQQLEIAHAGVVIKCDKECKQTKCQGEECQSNLVITTHPKGSVAKPVDGSKPKPADGSKPKPAENGKGPVASTGSVSVSTEISVTITFARCESAEQCHCIRTCTDNNCVTQQPTQGKAQPAVPNDKVTALTIEAVSRKAVPMNIGGQQGPTGETSQVQQPNVGNEAPASAQPFTPVKAQPAAGKPSCIPRPSSGPAAVVGSGPAPGAPQRAAPIAAPQPAVPNAAPQPAAPNRGNDAPATAQPFTPVKAQPAAGKPSCTPRPSSGPAAVVGSGPAPAPGAPGAAPQPAAPIAAPQPAALKSAPQPAALDAAPLSAPVAAAHVGSPAPAQEQQGNVRPASSSIPSTNQAPVSTKAQPAAPGPNKVDGSVQTQSLVKVPKGANNTNSATPNGSGSSPAVPGRSGSAPAAGASVVSPPVSGGSASAPASGSRPINGSASPVPAGSGASGHVVVAFNVLVGVVGMALFL</sequence>
<dbReference type="PANTHER" id="PTHR24216">
    <property type="entry name" value="PAXILLIN-RELATED"/>
    <property type="match status" value="1"/>
</dbReference>
<feature type="compositionally biased region" description="Basic and acidic residues" evidence="1">
    <location>
        <begin position="721"/>
        <end position="737"/>
    </location>
</feature>
<name>A0A9P8N5R4_9HYPO</name>
<keyword evidence="2" id="KW-0732">Signal</keyword>